<feature type="region of interest" description="Disordered" evidence="6">
    <location>
        <begin position="242"/>
        <end position="263"/>
    </location>
</feature>
<feature type="binding site" evidence="5">
    <location>
        <position position="206"/>
    </location>
    <ligand>
        <name>adenosylcob(III)alamin</name>
        <dbReference type="ChEBI" id="CHEBI:18408"/>
    </ligand>
</feature>
<keyword evidence="3 5" id="KW-0170">Cobalt</keyword>
<reference evidence="7 8" key="1">
    <citation type="submission" date="2024-07" db="EMBL/GenBank/DDBJ databases">
        <title>Uliginosibacterium paludis KCTC:42655.</title>
        <authorList>
            <person name="Kim M.K."/>
        </authorList>
    </citation>
    <scope>NUCLEOTIDE SEQUENCE [LARGE SCALE GENOMIC DNA]</scope>
    <source>
        <strain evidence="7 8">KCTC 42655</strain>
    </source>
</reference>
<comment type="catalytic activity">
    <reaction evidence="5">
        <text>ethanolamine = acetaldehyde + NH4(+)</text>
        <dbReference type="Rhea" id="RHEA:15313"/>
        <dbReference type="ChEBI" id="CHEBI:15343"/>
        <dbReference type="ChEBI" id="CHEBI:28938"/>
        <dbReference type="ChEBI" id="CHEBI:57603"/>
        <dbReference type="EC" id="4.3.1.7"/>
    </reaction>
</comment>
<dbReference type="EC" id="4.3.1.7" evidence="5"/>
<evidence type="ECO:0000256" key="5">
    <source>
        <dbReference type="HAMAP-Rule" id="MF_00601"/>
    </source>
</evidence>
<dbReference type="PANTHER" id="PTHR39330">
    <property type="entry name" value="ETHANOLAMINE AMMONIA-LYASE LIGHT CHAIN"/>
    <property type="match status" value="1"/>
</dbReference>
<dbReference type="Proteomes" id="UP001548590">
    <property type="component" value="Unassembled WGS sequence"/>
</dbReference>
<evidence type="ECO:0000256" key="2">
    <source>
        <dbReference type="ARBA" id="ARBA00023239"/>
    </source>
</evidence>
<comment type="similarity">
    <text evidence="5">Belongs to the EutC family.</text>
</comment>
<evidence type="ECO:0000256" key="4">
    <source>
        <dbReference type="ARBA" id="ARBA00024446"/>
    </source>
</evidence>
<keyword evidence="1 5" id="KW-0846">Cobalamin</keyword>
<dbReference type="Pfam" id="PF05985">
    <property type="entry name" value="EutC"/>
    <property type="match status" value="1"/>
</dbReference>
<comment type="function">
    <text evidence="5">Catalyzes the deamination of various vicinal amino-alcohols to oxo compounds. Allows this organism to utilize ethanolamine as the sole source of nitrogen and carbon in the presence of external vitamin B12.</text>
</comment>
<dbReference type="HAMAP" id="MF_00601">
    <property type="entry name" value="EutC"/>
    <property type="match status" value="1"/>
</dbReference>
<dbReference type="PIRSF" id="PIRSF018982">
    <property type="entry name" value="EutC"/>
    <property type="match status" value="1"/>
</dbReference>
<evidence type="ECO:0000256" key="3">
    <source>
        <dbReference type="ARBA" id="ARBA00023285"/>
    </source>
</evidence>
<comment type="subunit">
    <text evidence="5">The basic unit is a heterodimer which dimerizes to form tetramers. The heterotetramers trimerize; 6 large subunits form a core ring with 6 small subunits projecting outwards.</text>
</comment>
<keyword evidence="2 5" id="KW-0456">Lyase</keyword>
<accession>A0ABV2CWZ6</accession>
<proteinExistence type="inferred from homology"/>
<dbReference type="GO" id="GO:0008851">
    <property type="term" value="F:ethanolamine ammonia-lyase activity"/>
    <property type="evidence" value="ECO:0007669"/>
    <property type="project" value="UniProtKB-EC"/>
</dbReference>
<organism evidence="7 8">
    <name type="scientific">Uliginosibacterium paludis</name>
    <dbReference type="NCBI Taxonomy" id="1615952"/>
    <lineage>
        <taxon>Bacteria</taxon>
        <taxon>Pseudomonadati</taxon>
        <taxon>Pseudomonadota</taxon>
        <taxon>Betaproteobacteria</taxon>
        <taxon>Rhodocyclales</taxon>
        <taxon>Zoogloeaceae</taxon>
        <taxon>Uliginosibacterium</taxon>
    </lineage>
</organism>
<evidence type="ECO:0000256" key="1">
    <source>
        <dbReference type="ARBA" id="ARBA00022628"/>
    </source>
</evidence>
<dbReference type="InterPro" id="IPR042255">
    <property type="entry name" value="EutC_N"/>
</dbReference>
<dbReference type="InterPro" id="IPR009246">
    <property type="entry name" value="EutC"/>
</dbReference>
<dbReference type="PANTHER" id="PTHR39330:SF1">
    <property type="entry name" value="ETHANOLAMINE AMMONIA-LYASE SMALL SUBUNIT"/>
    <property type="match status" value="1"/>
</dbReference>
<dbReference type="EMBL" id="JBEWLZ010000018">
    <property type="protein sequence ID" value="MET1491957.1"/>
    <property type="molecule type" value="Genomic_DNA"/>
</dbReference>
<dbReference type="InterPro" id="IPR042251">
    <property type="entry name" value="EutC_C"/>
</dbReference>
<comment type="caution">
    <text evidence="7">The sequence shown here is derived from an EMBL/GenBank/DDBJ whole genome shotgun (WGS) entry which is preliminary data.</text>
</comment>
<evidence type="ECO:0000313" key="8">
    <source>
        <dbReference type="Proteomes" id="UP001548590"/>
    </source>
</evidence>
<comment type="pathway">
    <text evidence="5">Amine and polyamine degradation; ethanolamine degradation.</text>
</comment>
<keyword evidence="4 5" id="KW-1283">Bacterial microcompartment</keyword>
<gene>
    <name evidence="5 7" type="primary">eutC</name>
    <name evidence="7" type="ORF">ABVT11_19110</name>
</gene>
<dbReference type="Gene3D" id="1.10.30.40">
    <property type="entry name" value="Ethanolamine ammonia-lyase light chain (EutC), N-terminal domain"/>
    <property type="match status" value="1"/>
</dbReference>
<evidence type="ECO:0000313" key="7">
    <source>
        <dbReference type="EMBL" id="MET1491957.1"/>
    </source>
</evidence>
<comment type="subcellular location">
    <subcellularLocation>
        <location evidence="5">Bacterial microcompartment</location>
    </subcellularLocation>
</comment>
<evidence type="ECO:0000256" key="6">
    <source>
        <dbReference type="SAM" id="MobiDB-lite"/>
    </source>
</evidence>
<dbReference type="RefSeq" id="WP_345930248.1">
    <property type="nucleotide sequence ID" value="NZ_JBDIVF010000015.1"/>
</dbReference>
<protein>
    <recommendedName>
        <fullName evidence="5">Ethanolamine ammonia-lyase small subunit</fullName>
        <shortName evidence="5">EAL small subunit</shortName>
        <ecNumber evidence="5">4.3.1.7</ecNumber>
    </recommendedName>
</protein>
<keyword evidence="8" id="KW-1185">Reference proteome</keyword>
<sequence length="263" mass="27934">MAENKLITPDPWTRLQALTRARIALGRSGVSLPTREVLGFGLAHAQARDAVHQPLDVAALDAAFRDAGFATRTVTSRAPDRVSYLRRPDWGRRLAESSVSLLKASAPAPAKIAFLVADGLSSLATQRHSLPLLQALKPWFPDLCACPVVIATQGRVALGDEVGALLGSEMVVVLIGERPGLSSPDSLGIYLTGAPQVGLTDAARNCISNVRPEGLDYPEAARKLAFLLAGAHRLGRTGVELKDDSDERLPDERPEAFALAAPA</sequence>
<dbReference type="NCBIfam" id="NF003971">
    <property type="entry name" value="PRK05465.1"/>
    <property type="match status" value="1"/>
</dbReference>
<feature type="binding site" evidence="5">
    <location>
        <position position="156"/>
    </location>
    <ligand>
        <name>adenosylcob(III)alamin</name>
        <dbReference type="ChEBI" id="CHEBI:18408"/>
    </ligand>
</feature>
<dbReference type="Gene3D" id="3.40.50.11240">
    <property type="entry name" value="Ethanolamine ammonia-lyase light chain (EutC)"/>
    <property type="match status" value="1"/>
</dbReference>
<name>A0ABV2CWZ6_9RHOO</name>
<feature type="binding site" evidence="5">
    <location>
        <position position="177"/>
    </location>
    <ligand>
        <name>adenosylcob(III)alamin</name>
        <dbReference type="ChEBI" id="CHEBI:18408"/>
    </ligand>
</feature>
<comment type="cofactor">
    <cofactor evidence="5">
        <name>adenosylcob(III)alamin</name>
        <dbReference type="ChEBI" id="CHEBI:18408"/>
    </cofactor>
    <text evidence="5">Binds between the large and small subunits.</text>
</comment>
<feature type="compositionally biased region" description="Basic and acidic residues" evidence="6">
    <location>
        <begin position="242"/>
        <end position="255"/>
    </location>
</feature>